<sequence>MMRVRCGAYRIGLDTSMKRNQQCLRGQEPCILTAAAQILNVTLIGHIDLVSAAYRIWFNLIAQHPH</sequence>
<evidence type="ECO:0000313" key="2">
    <source>
        <dbReference type="Proteomes" id="UP000054845"/>
    </source>
</evidence>
<keyword evidence="2" id="KW-1185">Reference proteome</keyword>
<reference evidence="1 2" key="1">
    <citation type="submission" date="2014-09" db="EMBL/GenBank/DDBJ databases">
        <authorList>
            <person name="Magalhaes I.L.F."/>
            <person name="Oliveira U."/>
            <person name="Santos F.R."/>
            <person name="Vidigal T.H.D.A."/>
            <person name="Brescovit A.D."/>
            <person name="Santos A.J."/>
        </authorList>
    </citation>
    <scope>NUCLEOTIDE SEQUENCE [LARGE SCALE GENOMIC DNA]</scope>
</reference>
<accession>A0A0P1BSJ1</accession>
<dbReference type="AlphaFoldDB" id="A0A0P1BSJ1"/>
<protein>
    <submittedName>
        <fullName evidence="1">Uncharacterized protein</fullName>
    </submittedName>
</protein>
<dbReference type="Proteomes" id="UP000054845">
    <property type="component" value="Unassembled WGS sequence"/>
</dbReference>
<name>A0A0P1BSJ1_9BASI</name>
<organism evidence="1 2">
    <name type="scientific">Ceraceosorus bombacis</name>
    <dbReference type="NCBI Taxonomy" id="401625"/>
    <lineage>
        <taxon>Eukaryota</taxon>
        <taxon>Fungi</taxon>
        <taxon>Dikarya</taxon>
        <taxon>Basidiomycota</taxon>
        <taxon>Ustilaginomycotina</taxon>
        <taxon>Exobasidiomycetes</taxon>
        <taxon>Ceraceosorales</taxon>
        <taxon>Ceraceosoraceae</taxon>
        <taxon>Ceraceosorus</taxon>
    </lineage>
</organism>
<evidence type="ECO:0000313" key="1">
    <source>
        <dbReference type="EMBL" id="CEH19520.1"/>
    </source>
</evidence>
<dbReference type="EMBL" id="CCYA01000389">
    <property type="protein sequence ID" value="CEH19520.1"/>
    <property type="molecule type" value="Genomic_DNA"/>
</dbReference>
<proteinExistence type="predicted"/>